<evidence type="ECO:0000259" key="1">
    <source>
        <dbReference type="PROSITE" id="PS50104"/>
    </source>
</evidence>
<dbReference type="AlphaFoldDB" id="A0A815DEU8"/>
<dbReference type="Gene3D" id="3.40.50.10140">
    <property type="entry name" value="Toll/interleukin-1 receptor homology (TIR) domain"/>
    <property type="match status" value="1"/>
</dbReference>
<dbReference type="PANTHER" id="PTHR46270">
    <property type="entry name" value="ARMADILLO-TYPE FOLD-RELATED"/>
    <property type="match status" value="1"/>
</dbReference>
<dbReference type="Pfam" id="PF13676">
    <property type="entry name" value="TIR_2"/>
    <property type="match status" value="1"/>
</dbReference>
<evidence type="ECO:0000313" key="5">
    <source>
        <dbReference type="Proteomes" id="UP000663870"/>
    </source>
</evidence>
<dbReference type="SUPFAM" id="SSF52200">
    <property type="entry name" value="Toll/Interleukin receptor TIR domain"/>
    <property type="match status" value="1"/>
</dbReference>
<dbReference type="EMBL" id="CAJNOL010003784">
    <property type="protein sequence ID" value="CAF1573991.1"/>
    <property type="molecule type" value="Genomic_DNA"/>
</dbReference>
<dbReference type="PANTHER" id="PTHR46270:SF2">
    <property type="entry name" value="TIR DOMAIN-CONTAINING PROTEIN"/>
    <property type="match status" value="1"/>
</dbReference>
<organism evidence="2 4">
    <name type="scientific">Rotaria sordida</name>
    <dbReference type="NCBI Taxonomy" id="392033"/>
    <lineage>
        <taxon>Eukaryota</taxon>
        <taxon>Metazoa</taxon>
        <taxon>Spiralia</taxon>
        <taxon>Gnathifera</taxon>
        <taxon>Rotifera</taxon>
        <taxon>Eurotatoria</taxon>
        <taxon>Bdelloidea</taxon>
        <taxon>Philodinida</taxon>
        <taxon>Philodinidae</taxon>
        <taxon>Rotaria</taxon>
    </lineage>
</organism>
<name>A0A815DEU8_9BILA</name>
<evidence type="ECO:0000313" key="4">
    <source>
        <dbReference type="Proteomes" id="UP000663854"/>
    </source>
</evidence>
<gene>
    <name evidence="3" type="ORF">JXQ802_LOCUS45487</name>
    <name evidence="2" type="ORF">PYM288_LOCUS29896</name>
</gene>
<dbReference type="InterPro" id="IPR035897">
    <property type="entry name" value="Toll_tir_struct_dom_sf"/>
</dbReference>
<dbReference type="InterPro" id="IPR016024">
    <property type="entry name" value="ARM-type_fold"/>
</dbReference>
<reference evidence="2" key="1">
    <citation type="submission" date="2021-02" db="EMBL/GenBank/DDBJ databases">
        <authorList>
            <person name="Nowell W R."/>
        </authorList>
    </citation>
    <scope>NUCLEOTIDE SEQUENCE</scope>
</reference>
<accession>A0A815DEU8</accession>
<keyword evidence="5" id="KW-1185">Reference proteome</keyword>
<dbReference type="PROSITE" id="PS50104">
    <property type="entry name" value="TIR"/>
    <property type="match status" value="1"/>
</dbReference>
<dbReference type="Proteomes" id="UP000663870">
    <property type="component" value="Unassembled WGS sequence"/>
</dbReference>
<evidence type="ECO:0000313" key="2">
    <source>
        <dbReference type="EMBL" id="CAF1300707.1"/>
    </source>
</evidence>
<dbReference type="InterPro" id="IPR000157">
    <property type="entry name" value="TIR_dom"/>
</dbReference>
<feature type="domain" description="TIR" evidence="1">
    <location>
        <begin position="283"/>
        <end position="417"/>
    </location>
</feature>
<proteinExistence type="predicted"/>
<dbReference type="SUPFAM" id="SSF48371">
    <property type="entry name" value="ARM repeat"/>
    <property type="match status" value="1"/>
</dbReference>
<comment type="caution">
    <text evidence="2">The sequence shown here is derived from an EMBL/GenBank/DDBJ whole genome shotgun (WGS) entry which is preliminary data.</text>
</comment>
<dbReference type="GO" id="GO:0007165">
    <property type="term" value="P:signal transduction"/>
    <property type="evidence" value="ECO:0007669"/>
    <property type="project" value="InterPro"/>
</dbReference>
<evidence type="ECO:0000313" key="3">
    <source>
        <dbReference type="EMBL" id="CAF1573991.1"/>
    </source>
</evidence>
<dbReference type="EMBL" id="CAJNOH010002579">
    <property type="protein sequence ID" value="CAF1300707.1"/>
    <property type="molecule type" value="Genomic_DNA"/>
</dbReference>
<protein>
    <recommendedName>
        <fullName evidence="1">TIR domain-containing protein</fullName>
    </recommendedName>
</protein>
<sequence>MIKRLEQNFVQKLDEDQMLFLHAMPRYLQWYSDYRDPENFIKILRILLKEFTAWFTSCQADSYLQRSSQIDAMICRLNYFLVRPIESYNVNIFSEEFYHEYCKLVLHWSLILSSTFSCSSYTTNVKSTIHTSIQTMYNFTLHLNVLNFMKTIPNLISMLLKVTDFDHDETQLNAYRCLSKIMIEADIKTMSNPSKIAAVHMEFLTNTINDSTKTARFYSVLESLKNFVQHDQVKIELIKQEVLPVLVTTDSSQLRLYRAAEGLLWKLEKENEAVAKPTILNSYKYDIMISYSHKDKELCLQIHEQLIKDGFRVWLDKDCLRGSTMAGIANAIENSEYVMICMSNMYKQSVYCQSEAHYAFERSCRLIPIIVELNYKPDGWLGIIVSGKIYVDFVKVEFGIAYEKLKNEISEQQYQTLTQSSTISEEKYQINMMSMNTKHVELASESIV</sequence>
<dbReference type="Proteomes" id="UP000663854">
    <property type="component" value="Unassembled WGS sequence"/>
</dbReference>